<organism evidence="1 2">
    <name type="scientific">Candidatus Bilamarchaeum dharawalense</name>
    <dbReference type="NCBI Taxonomy" id="2885759"/>
    <lineage>
        <taxon>Archaea</taxon>
        <taxon>Candidatus Micrarchaeota</taxon>
        <taxon>Candidatus Micrarchaeia</taxon>
        <taxon>Candidatus Anstonellales</taxon>
        <taxon>Candidatus Bilamarchaeaceae</taxon>
        <taxon>Candidatus Bilamarchaeum</taxon>
    </lineage>
</organism>
<dbReference type="Proteomes" id="UP000789941">
    <property type="component" value="Unassembled WGS sequence"/>
</dbReference>
<reference evidence="1 2" key="1">
    <citation type="submission" date="2019-08" db="EMBL/GenBank/DDBJ databases">
        <authorList>
            <person name="Vazquez-Campos X."/>
        </authorList>
    </citation>
    <scope>NUCLEOTIDE SEQUENCE [LARGE SCALE GENOMIC DNA]</scope>
    <source>
        <strain evidence="1">LFW-283_2</strain>
    </source>
</reference>
<evidence type="ECO:0000313" key="1">
    <source>
        <dbReference type="EMBL" id="VVC03389.1"/>
    </source>
</evidence>
<dbReference type="InterPro" id="IPR036866">
    <property type="entry name" value="RibonucZ/Hydroxyglut_hydro"/>
</dbReference>
<sequence length="295" mass="32932">MRIPCNGLVIGLDSSEGGIAFLSHAHSDHTSGIRRHKQIISSFETLDLAGIDLEPFSCDGVKTIDAGHILGAKQLVADCDGERVVYTGDISLKPNILGFKADIAQCDHLVIEATYGDPKYVFPPAEAVYDMIHNWLNKNSQNNLLIGCYELGKAQEMIRILNEYGIAPLVTKKTEEFCSIYEKYGVKLDRLVLGSEEAEEVMSRSFVSIVPMSRAKRYFAYRLAEAFERPTYCAVATGWALYHRFDTDIAFPLSDHADFHDLVYYVEQSGAKKVEFFCGNGTEVLKARKSLILNK</sequence>
<evidence type="ECO:0000313" key="2">
    <source>
        <dbReference type="Proteomes" id="UP000789941"/>
    </source>
</evidence>
<accession>A0A5E4LPT8</accession>
<dbReference type="GO" id="GO:0036297">
    <property type="term" value="P:interstrand cross-link repair"/>
    <property type="evidence" value="ECO:0007669"/>
    <property type="project" value="TreeGrafter"/>
</dbReference>
<protein>
    <recommendedName>
        <fullName evidence="3">Metallo-beta-lactamase domain-containing protein</fullName>
    </recommendedName>
</protein>
<name>A0A5E4LPT8_9ARCH</name>
<dbReference type="PANTHER" id="PTHR23240:SF6">
    <property type="entry name" value="DNA CROSS-LINK REPAIR 1A PROTEIN"/>
    <property type="match status" value="1"/>
</dbReference>
<dbReference type="GO" id="GO:0035312">
    <property type="term" value="F:5'-3' DNA exonuclease activity"/>
    <property type="evidence" value="ECO:0007669"/>
    <property type="project" value="TreeGrafter"/>
</dbReference>
<comment type="caution">
    <text evidence="1">The sequence shown here is derived from an EMBL/GenBank/DDBJ whole genome shotgun (WGS) entry which is preliminary data.</text>
</comment>
<dbReference type="GO" id="GO:0006303">
    <property type="term" value="P:double-strand break repair via nonhomologous end joining"/>
    <property type="evidence" value="ECO:0007669"/>
    <property type="project" value="TreeGrafter"/>
</dbReference>
<proteinExistence type="predicted"/>
<dbReference type="GO" id="GO:0003684">
    <property type="term" value="F:damaged DNA binding"/>
    <property type="evidence" value="ECO:0007669"/>
    <property type="project" value="TreeGrafter"/>
</dbReference>
<dbReference type="PANTHER" id="PTHR23240">
    <property type="entry name" value="DNA CROSS-LINK REPAIR PROTEIN PSO2/SNM1-RELATED"/>
    <property type="match status" value="1"/>
</dbReference>
<dbReference type="SUPFAM" id="SSF56281">
    <property type="entry name" value="Metallo-hydrolase/oxidoreductase"/>
    <property type="match status" value="1"/>
</dbReference>
<dbReference type="EMBL" id="CABMJJ010000007">
    <property type="protein sequence ID" value="VVC03389.1"/>
    <property type="molecule type" value="Genomic_DNA"/>
</dbReference>
<dbReference type="Gene3D" id="3.60.15.10">
    <property type="entry name" value="Ribonuclease Z/Hydroxyacylglutathione hydrolase-like"/>
    <property type="match status" value="1"/>
</dbReference>
<evidence type="ECO:0008006" key="3">
    <source>
        <dbReference type="Google" id="ProtNLM"/>
    </source>
</evidence>
<dbReference type="AlphaFoldDB" id="A0A5E4LPT8"/>
<gene>
    <name evidence="1" type="ORF">LFW2832_00337</name>
</gene>